<name>A0ABS8ZVZ9_9PSEU</name>
<dbReference type="PANTHER" id="PTHR43691:SF11">
    <property type="entry name" value="FI09636P-RELATED"/>
    <property type="match status" value="1"/>
</dbReference>
<dbReference type="InterPro" id="IPR000845">
    <property type="entry name" value="Nucleoside_phosphorylase_d"/>
</dbReference>
<evidence type="ECO:0000256" key="2">
    <source>
        <dbReference type="ARBA" id="ARBA00021980"/>
    </source>
</evidence>
<dbReference type="Gene3D" id="3.40.50.1580">
    <property type="entry name" value="Nucleoside phosphorylase domain"/>
    <property type="match status" value="1"/>
</dbReference>
<dbReference type="EC" id="2.4.2.3" evidence="1"/>
<feature type="transmembrane region" description="Helical" evidence="4">
    <location>
        <begin position="63"/>
        <end position="84"/>
    </location>
</feature>
<organism evidence="6 7">
    <name type="scientific">Kibdelosporangium philippinense</name>
    <dbReference type="NCBI Taxonomy" id="211113"/>
    <lineage>
        <taxon>Bacteria</taxon>
        <taxon>Bacillati</taxon>
        <taxon>Actinomycetota</taxon>
        <taxon>Actinomycetes</taxon>
        <taxon>Pseudonocardiales</taxon>
        <taxon>Pseudonocardiaceae</taxon>
        <taxon>Kibdelosporangium</taxon>
    </lineage>
</organism>
<protein>
    <recommendedName>
        <fullName evidence="2">Uridine phosphorylase</fullName>
        <ecNumber evidence="1">2.4.2.3</ecNumber>
    </recommendedName>
</protein>
<evidence type="ECO:0000313" key="6">
    <source>
        <dbReference type="EMBL" id="MCE7011881.1"/>
    </source>
</evidence>
<dbReference type="SUPFAM" id="SSF53167">
    <property type="entry name" value="Purine and uridine phosphorylases"/>
    <property type="match status" value="1"/>
</dbReference>
<dbReference type="Proteomes" id="UP001521150">
    <property type="component" value="Unassembled WGS sequence"/>
</dbReference>
<evidence type="ECO:0000256" key="4">
    <source>
        <dbReference type="SAM" id="Phobius"/>
    </source>
</evidence>
<evidence type="ECO:0000256" key="3">
    <source>
        <dbReference type="ARBA" id="ARBA00048447"/>
    </source>
</evidence>
<proteinExistence type="predicted"/>
<keyword evidence="7" id="KW-1185">Reference proteome</keyword>
<evidence type="ECO:0000259" key="5">
    <source>
        <dbReference type="Pfam" id="PF01048"/>
    </source>
</evidence>
<feature type="domain" description="Nucleoside phosphorylase" evidence="5">
    <location>
        <begin position="23"/>
        <end position="221"/>
    </location>
</feature>
<gene>
    <name evidence="6" type="ORF">LWC34_55085</name>
</gene>
<keyword evidence="4" id="KW-0812">Transmembrane</keyword>
<evidence type="ECO:0000313" key="7">
    <source>
        <dbReference type="Proteomes" id="UP001521150"/>
    </source>
</evidence>
<accession>A0ABS8ZVZ9</accession>
<reference evidence="6 7" key="1">
    <citation type="submission" date="2021-12" db="EMBL/GenBank/DDBJ databases">
        <title>Genome sequence of Kibdelosporangium philippinense ATCC 49844.</title>
        <authorList>
            <person name="Fedorov E.A."/>
            <person name="Omeragic M."/>
            <person name="Shalygina K.F."/>
            <person name="Maclea K.S."/>
        </authorList>
    </citation>
    <scope>NUCLEOTIDE SEQUENCE [LARGE SCALE GENOMIC DNA]</scope>
    <source>
        <strain evidence="6 7">ATCC 49844</strain>
    </source>
</reference>
<evidence type="ECO:0000256" key="1">
    <source>
        <dbReference type="ARBA" id="ARBA00011888"/>
    </source>
</evidence>
<sequence>MGSQEVSKQAWFLRCSADEVADRAVLVGDRGRVTKAAGLLDNPRVLNEDRGLSAVTGTYEGRLVTVAAFGMGAPIAGVVLHELAMLGVRRFLRLGTVLGIGGTSLGSFVLAEGGVRNESTSGTYLPAGFPAIASHALNTSLRSVLSAGSRPWTAGLIASYDGFYTEMFAAEPARAAETQARMEELGRYGVKAVDMETSAVLVVARAVGAEAASLCLASVDGLTQEKLVDGRTEAEVELMATGMKALAAAGD</sequence>
<comment type="catalytic activity">
    <reaction evidence="3">
        <text>uridine + phosphate = alpha-D-ribose 1-phosphate + uracil</text>
        <dbReference type="Rhea" id="RHEA:24388"/>
        <dbReference type="ChEBI" id="CHEBI:16704"/>
        <dbReference type="ChEBI" id="CHEBI:17568"/>
        <dbReference type="ChEBI" id="CHEBI:43474"/>
        <dbReference type="ChEBI" id="CHEBI:57720"/>
        <dbReference type="EC" id="2.4.2.3"/>
    </reaction>
</comment>
<dbReference type="PANTHER" id="PTHR43691">
    <property type="entry name" value="URIDINE PHOSPHORYLASE"/>
    <property type="match status" value="1"/>
</dbReference>
<dbReference type="Pfam" id="PF01048">
    <property type="entry name" value="PNP_UDP_1"/>
    <property type="match status" value="1"/>
</dbReference>
<keyword evidence="4" id="KW-1133">Transmembrane helix</keyword>
<dbReference type="EMBL" id="JAJVCN010000005">
    <property type="protein sequence ID" value="MCE7011881.1"/>
    <property type="molecule type" value="Genomic_DNA"/>
</dbReference>
<dbReference type="InterPro" id="IPR035994">
    <property type="entry name" value="Nucleoside_phosphorylase_sf"/>
</dbReference>
<dbReference type="RefSeq" id="WP_233734676.1">
    <property type="nucleotide sequence ID" value="NZ_JAJVCN010000005.1"/>
</dbReference>
<comment type="caution">
    <text evidence="6">The sequence shown here is derived from an EMBL/GenBank/DDBJ whole genome shotgun (WGS) entry which is preliminary data.</text>
</comment>
<keyword evidence="4" id="KW-0472">Membrane</keyword>